<evidence type="ECO:0000313" key="1">
    <source>
        <dbReference type="EMBL" id="GAF81876.1"/>
    </source>
</evidence>
<sequence>MGERGMTALATVLAQAEPDRVGSKVHPYSAHRIPILRTGYIANTPCTSRPGCLTRTPRGL</sequence>
<accession>X0T3E3</accession>
<dbReference type="EMBL" id="BARS01006002">
    <property type="protein sequence ID" value="GAF81876.1"/>
    <property type="molecule type" value="Genomic_DNA"/>
</dbReference>
<reference evidence="1" key="1">
    <citation type="journal article" date="2014" name="Front. Microbiol.">
        <title>High frequency of phylogenetically diverse reductive dehalogenase-homologous genes in deep subseafloor sedimentary metagenomes.</title>
        <authorList>
            <person name="Kawai M."/>
            <person name="Futagami T."/>
            <person name="Toyoda A."/>
            <person name="Takaki Y."/>
            <person name="Nishi S."/>
            <person name="Hori S."/>
            <person name="Arai W."/>
            <person name="Tsubouchi T."/>
            <person name="Morono Y."/>
            <person name="Uchiyama I."/>
            <person name="Ito T."/>
            <person name="Fujiyama A."/>
            <person name="Inagaki F."/>
            <person name="Takami H."/>
        </authorList>
    </citation>
    <scope>NUCLEOTIDE SEQUENCE</scope>
    <source>
        <strain evidence="1">Expedition CK06-06</strain>
    </source>
</reference>
<protein>
    <submittedName>
        <fullName evidence="1">Uncharacterized protein</fullName>
    </submittedName>
</protein>
<gene>
    <name evidence="1" type="ORF">S01H1_11751</name>
</gene>
<name>X0T3E3_9ZZZZ</name>
<comment type="caution">
    <text evidence="1">The sequence shown here is derived from an EMBL/GenBank/DDBJ whole genome shotgun (WGS) entry which is preliminary data.</text>
</comment>
<proteinExistence type="predicted"/>
<dbReference type="AlphaFoldDB" id="X0T3E3"/>
<organism evidence="1">
    <name type="scientific">marine sediment metagenome</name>
    <dbReference type="NCBI Taxonomy" id="412755"/>
    <lineage>
        <taxon>unclassified sequences</taxon>
        <taxon>metagenomes</taxon>
        <taxon>ecological metagenomes</taxon>
    </lineage>
</organism>